<name>A0ABD0UV73_DENTH</name>
<evidence type="ECO:0000256" key="1">
    <source>
        <dbReference type="SAM" id="MobiDB-lite"/>
    </source>
</evidence>
<protein>
    <submittedName>
        <fullName evidence="3">Uncharacterized protein</fullName>
    </submittedName>
</protein>
<evidence type="ECO:0000256" key="2">
    <source>
        <dbReference type="SAM" id="Phobius"/>
    </source>
</evidence>
<keyword evidence="2" id="KW-0472">Membrane</keyword>
<feature type="transmembrane region" description="Helical" evidence="2">
    <location>
        <begin position="229"/>
        <end position="249"/>
    </location>
</feature>
<evidence type="ECO:0000313" key="4">
    <source>
        <dbReference type="Proteomes" id="UP001552299"/>
    </source>
</evidence>
<keyword evidence="2" id="KW-1133">Transmembrane helix</keyword>
<organism evidence="3 4">
    <name type="scientific">Dendrobium thyrsiflorum</name>
    <name type="common">Pinecone-like raceme dendrobium</name>
    <name type="synonym">Orchid</name>
    <dbReference type="NCBI Taxonomy" id="117978"/>
    <lineage>
        <taxon>Eukaryota</taxon>
        <taxon>Viridiplantae</taxon>
        <taxon>Streptophyta</taxon>
        <taxon>Embryophyta</taxon>
        <taxon>Tracheophyta</taxon>
        <taxon>Spermatophyta</taxon>
        <taxon>Magnoliopsida</taxon>
        <taxon>Liliopsida</taxon>
        <taxon>Asparagales</taxon>
        <taxon>Orchidaceae</taxon>
        <taxon>Epidendroideae</taxon>
        <taxon>Malaxideae</taxon>
        <taxon>Dendrobiinae</taxon>
        <taxon>Dendrobium</taxon>
    </lineage>
</organism>
<feature type="region of interest" description="Disordered" evidence="1">
    <location>
        <begin position="376"/>
        <end position="400"/>
    </location>
</feature>
<feature type="compositionally biased region" description="Basic and acidic residues" evidence="1">
    <location>
        <begin position="622"/>
        <end position="631"/>
    </location>
</feature>
<comment type="caution">
    <text evidence="3">The sequence shown here is derived from an EMBL/GenBank/DDBJ whole genome shotgun (WGS) entry which is preliminary data.</text>
</comment>
<reference evidence="3 4" key="1">
    <citation type="journal article" date="2024" name="Plant Biotechnol. J.">
        <title>Dendrobium thyrsiflorum genome and its molecular insights into genes involved in important horticultural traits.</title>
        <authorList>
            <person name="Chen B."/>
            <person name="Wang J.Y."/>
            <person name="Zheng P.J."/>
            <person name="Li K.L."/>
            <person name="Liang Y.M."/>
            <person name="Chen X.F."/>
            <person name="Zhang C."/>
            <person name="Zhao X."/>
            <person name="He X."/>
            <person name="Zhang G.Q."/>
            <person name="Liu Z.J."/>
            <person name="Xu Q."/>
        </authorList>
    </citation>
    <scope>NUCLEOTIDE SEQUENCE [LARGE SCALE GENOMIC DNA]</scope>
    <source>
        <strain evidence="3">GZMU011</strain>
    </source>
</reference>
<keyword evidence="4" id="KW-1185">Reference proteome</keyword>
<gene>
    <name evidence="3" type="ORF">M5K25_014573</name>
</gene>
<evidence type="ECO:0000313" key="3">
    <source>
        <dbReference type="EMBL" id="KAL0914247.1"/>
    </source>
</evidence>
<proteinExistence type="predicted"/>
<dbReference type="EMBL" id="JANQDX010000012">
    <property type="protein sequence ID" value="KAL0914247.1"/>
    <property type="molecule type" value="Genomic_DNA"/>
</dbReference>
<feature type="transmembrane region" description="Helical" evidence="2">
    <location>
        <begin position="73"/>
        <end position="93"/>
    </location>
</feature>
<sequence length="643" mass="70910">MGDPDVDHGFVFDDQGRTDILGFSFFDVHFGTDETVDDYVDRIFYQLTLSIEQHIPLGRWYIVNRPPPSLDSATSPATTILGFLLISVALLVVSIDDTAKQVSTAVPLPYFSFVGVTGVTEMTQQFSTGRESSSASSASSILSSIIKSASLTRHLAGWERLITSFGWGLGLARSAIVVFQSRRRNLFKNIASNSANVFTESLGSSAYHSKAVAVKLLTNYRKKNASFPLVFLQVALNCAKWYLGLLLLLKDRVPFQVWHLVVFDRIRTTFAHQFLCLINGYNSLDLLGDYSLQLCSRHRLEGAGYVLRSGLVDDALGLSFAAVAGSRRVSTELVLWDLLGLAHHVIKHNVIKSPLLFAYISMDLRESKDIIAEREEGQSSQPIRISKDPENVAPVGGSAPSVDPTPVGMDVVNVFPKRGFEDKMMWSSVKWALYITVEWEGITAYSSITQALRVQYSDISCSKNRCFVSCSKRQNRAVSPVAIGGAKAGSTENSLLMRASCNNFSRKGLPDRPSESMSYTGTTATLAVDAGNCSPSNWMVALVFLRMVGEWMMDWIKIPWFHRLAPSWSLIYLVRGGSRPNQTEGSLSAAMGCVVQEYLIDLRHMGSDHDRNLVVSFGGKPPDSESSDHNRLPAVPFGNKTKI</sequence>
<feature type="region of interest" description="Disordered" evidence="1">
    <location>
        <begin position="613"/>
        <end position="643"/>
    </location>
</feature>
<keyword evidence="2" id="KW-0812">Transmembrane</keyword>
<dbReference type="Proteomes" id="UP001552299">
    <property type="component" value="Unassembled WGS sequence"/>
</dbReference>
<dbReference type="AlphaFoldDB" id="A0ABD0UV73"/>
<accession>A0ABD0UV73</accession>